<name>A0ABU0GW71_9BACL</name>
<evidence type="ECO:0000313" key="2">
    <source>
        <dbReference type="EMBL" id="MDQ0429615.1"/>
    </source>
</evidence>
<proteinExistence type="predicted"/>
<feature type="domain" description="YhfM-like" evidence="1">
    <location>
        <begin position="45"/>
        <end position="122"/>
    </location>
</feature>
<dbReference type="InterPro" id="IPR058780">
    <property type="entry name" value="YhfM-like_dom"/>
</dbReference>
<accession>A0ABU0GW71</accession>
<dbReference type="PROSITE" id="PS51257">
    <property type="entry name" value="PROKAR_LIPOPROTEIN"/>
    <property type="match status" value="1"/>
</dbReference>
<dbReference type="RefSeq" id="WP_308787680.1">
    <property type="nucleotide sequence ID" value="NZ_JAUSWB010000006.1"/>
</dbReference>
<reference evidence="2 3" key="1">
    <citation type="submission" date="2023-07" db="EMBL/GenBank/DDBJ databases">
        <title>Genomic Encyclopedia of Type Strains, Phase IV (KMG-IV): sequencing the most valuable type-strain genomes for metagenomic binning, comparative biology and taxonomic classification.</title>
        <authorList>
            <person name="Goeker M."/>
        </authorList>
    </citation>
    <scope>NUCLEOTIDE SEQUENCE [LARGE SCALE GENOMIC DNA]</scope>
    <source>
        <strain evidence="2 3">DSM 16419</strain>
    </source>
</reference>
<evidence type="ECO:0000313" key="3">
    <source>
        <dbReference type="Proteomes" id="UP001241988"/>
    </source>
</evidence>
<organism evidence="2 3">
    <name type="scientific">Planomicrobium stackebrandtii</name>
    <dbReference type="NCBI Taxonomy" id="253160"/>
    <lineage>
        <taxon>Bacteria</taxon>
        <taxon>Bacillati</taxon>
        <taxon>Bacillota</taxon>
        <taxon>Bacilli</taxon>
        <taxon>Bacillales</taxon>
        <taxon>Caryophanaceae</taxon>
        <taxon>Planomicrobium</taxon>
    </lineage>
</organism>
<keyword evidence="3" id="KW-1185">Reference proteome</keyword>
<dbReference type="Proteomes" id="UP001241988">
    <property type="component" value="Unassembled WGS sequence"/>
</dbReference>
<evidence type="ECO:0000259" key="1">
    <source>
        <dbReference type="Pfam" id="PF26353"/>
    </source>
</evidence>
<dbReference type="EMBL" id="JAUSWB010000006">
    <property type="protein sequence ID" value="MDQ0429615.1"/>
    <property type="molecule type" value="Genomic_DNA"/>
</dbReference>
<gene>
    <name evidence="2" type="ORF">QOZ98_002443</name>
</gene>
<protein>
    <recommendedName>
        <fullName evidence="1">YhfM-like domain-containing protein</fullName>
    </recommendedName>
</protein>
<comment type="caution">
    <text evidence="2">The sequence shown here is derived from an EMBL/GenBank/DDBJ whole genome shotgun (WGS) entry which is preliminary data.</text>
</comment>
<dbReference type="Pfam" id="PF26353">
    <property type="entry name" value="YhfM"/>
    <property type="match status" value="1"/>
</dbReference>
<sequence length="123" mass="14127">MKKWSLLFILVVFTLSFVGGCSSENIEKLDVYEMESFSVIKKESLTSYTDSQVVSQLVKAFKKAKKEPGIVDMADPDYKVEFGEESYYLWISKEQGTIMNLDDTNFIYTLSQSSSKKIYELLN</sequence>